<keyword evidence="2" id="KW-1185">Reference proteome</keyword>
<dbReference type="Proteomes" id="UP001159363">
    <property type="component" value="Chromosome 4"/>
</dbReference>
<evidence type="ECO:0008006" key="3">
    <source>
        <dbReference type="Google" id="ProtNLM"/>
    </source>
</evidence>
<reference evidence="1 2" key="1">
    <citation type="submission" date="2023-02" db="EMBL/GenBank/DDBJ databases">
        <title>LHISI_Scaffold_Assembly.</title>
        <authorList>
            <person name="Stuart O.P."/>
            <person name="Cleave R."/>
            <person name="Magrath M.J.L."/>
            <person name="Mikheyev A.S."/>
        </authorList>
    </citation>
    <scope>NUCLEOTIDE SEQUENCE [LARGE SCALE GENOMIC DNA]</scope>
    <source>
        <strain evidence="1">Daus_M_001</strain>
        <tissue evidence="1">Leg muscle</tissue>
    </source>
</reference>
<organism evidence="1 2">
    <name type="scientific">Dryococelus australis</name>
    <dbReference type="NCBI Taxonomy" id="614101"/>
    <lineage>
        <taxon>Eukaryota</taxon>
        <taxon>Metazoa</taxon>
        <taxon>Ecdysozoa</taxon>
        <taxon>Arthropoda</taxon>
        <taxon>Hexapoda</taxon>
        <taxon>Insecta</taxon>
        <taxon>Pterygota</taxon>
        <taxon>Neoptera</taxon>
        <taxon>Polyneoptera</taxon>
        <taxon>Phasmatodea</taxon>
        <taxon>Verophasmatodea</taxon>
        <taxon>Anareolatae</taxon>
        <taxon>Phasmatidae</taxon>
        <taxon>Eurycanthinae</taxon>
        <taxon>Dryococelus</taxon>
    </lineage>
</organism>
<evidence type="ECO:0000313" key="1">
    <source>
        <dbReference type="EMBL" id="KAJ8883273.1"/>
    </source>
</evidence>
<protein>
    <recommendedName>
        <fullName evidence="3">DDE-1 domain-containing protein</fullName>
    </recommendedName>
</protein>
<gene>
    <name evidence="1" type="ORF">PR048_015116</name>
</gene>
<name>A0ABQ9HG25_9NEOP</name>
<accession>A0ABQ9HG25</accession>
<dbReference type="EMBL" id="JARBHB010000005">
    <property type="protein sequence ID" value="KAJ8883273.1"/>
    <property type="molecule type" value="Genomic_DNA"/>
</dbReference>
<proteinExistence type="predicted"/>
<evidence type="ECO:0000313" key="2">
    <source>
        <dbReference type="Proteomes" id="UP001159363"/>
    </source>
</evidence>
<comment type="caution">
    <text evidence="1">The sequence shown here is derived from an EMBL/GenBank/DDBJ whole genome shotgun (WGS) entry which is preliminary data.</text>
</comment>
<sequence length="263" mass="29299">MVSIPPHSSHRLQPLDVTFFGPLKKAYHKECDISMKVNAQRIFRPDDFADLFNRAYSHVAKIAKGVLGFKDTGIMPLGTDIFTNEDLAFEIETGNLTTVPQASSSQQVETNIEKATVSTPPKNDTADSMANTYTYIQNSLAVSFESISPACESEISEHYCQSTTKENKCGHHVKNNTNKKIQKELEKGAYFKCDNIDEKDICDDAVSDEVSVFDEEKCFVCGEFGIENEMCGSLQFALQPEVGLWRRSADSRLRASLDIQASD</sequence>